<dbReference type="SUPFAM" id="SSF51735">
    <property type="entry name" value="NAD(P)-binding Rossmann-fold domains"/>
    <property type="match status" value="1"/>
</dbReference>
<accession>A0ABT5IRL1</accession>
<dbReference type="InterPro" id="IPR051207">
    <property type="entry name" value="ComplexI_NDUFA9_subunit"/>
</dbReference>
<evidence type="ECO:0000259" key="1">
    <source>
        <dbReference type="Pfam" id="PF13460"/>
    </source>
</evidence>
<dbReference type="Gene3D" id="3.40.50.720">
    <property type="entry name" value="NAD(P)-binding Rossmann-like Domain"/>
    <property type="match status" value="1"/>
</dbReference>
<feature type="domain" description="NAD(P)-binding" evidence="1">
    <location>
        <begin position="11"/>
        <end position="152"/>
    </location>
</feature>
<keyword evidence="3" id="KW-1185">Reference proteome</keyword>
<dbReference type="Pfam" id="PF13460">
    <property type="entry name" value="NAD_binding_10"/>
    <property type="match status" value="1"/>
</dbReference>
<gene>
    <name evidence="2" type="ORF">PQU96_13825</name>
</gene>
<dbReference type="InterPro" id="IPR036291">
    <property type="entry name" value="NAD(P)-bd_dom_sf"/>
</dbReference>
<dbReference type="Proteomes" id="UP001222030">
    <property type="component" value="Unassembled WGS sequence"/>
</dbReference>
<name>A0ABT5IRL1_9NEIS</name>
<reference evidence="2 3" key="1">
    <citation type="submission" date="2023-01" db="EMBL/GenBank/DDBJ databases">
        <title>Novel species of the genus Vogesella isolated from rivers.</title>
        <authorList>
            <person name="Lu H."/>
        </authorList>
    </citation>
    <scope>NUCLEOTIDE SEQUENCE [LARGE SCALE GENOMIC DNA]</scope>
    <source>
        <strain evidence="2 3">LYT5W</strain>
    </source>
</reference>
<dbReference type="CDD" id="cd05271">
    <property type="entry name" value="NDUFA9_like_SDR_a"/>
    <property type="match status" value="1"/>
</dbReference>
<organism evidence="2 3">
    <name type="scientific">Vogesella margarita</name>
    <dbReference type="NCBI Taxonomy" id="2984199"/>
    <lineage>
        <taxon>Bacteria</taxon>
        <taxon>Pseudomonadati</taxon>
        <taxon>Pseudomonadota</taxon>
        <taxon>Betaproteobacteria</taxon>
        <taxon>Neisseriales</taxon>
        <taxon>Chromobacteriaceae</taxon>
        <taxon>Vogesella</taxon>
    </lineage>
</organism>
<protein>
    <submittedName>
        <fullName evidence="2">Complex I NDUFA9 subunit family protein</fullName>
    </submittedName>
</protein>
<proteinExistence type="predicted"/>
<dbReference type="EMBL" id="JAQQLE010000013">
    <property type="protein sequence ID" value="MDC7715192.1"/>
    <property type="molecule type" value="Genomic_DNA"/>
</dbReference>
<dbReference type="PANTHER" id="PTHR12126">
    <property type="entry name" value="NADH-UBIQUINONE OXIDOREDUCTASE 39 KDA SUBUNIT-RELATED"/>
    <property type="match status" value="1"/>
</dbReference>
<sequence length="317" mass="34353">MQQFHKIAMIGGAGFVGSYIAEELTRHDAQLSIATRRRERHKGLLIHLPGADLVETGVHDAGQLEQFLAGHDAVISMVGILHGSRRDFEKAHIELAGKIVAACQKLGIKRVIHISALGAGETAPSDYQQTKGKAERLLRDSGLDVTILRPSVIFGAGDSFLTLFAHLAAVAPFIPLAGADTRFAPVWVEDVARAVRVCLEQDASIGQTLELTGPNTYTLRQLVAYAANLAGHPRTLIALPEGLAMLQATLMELLPGTPPLSRDNVRSLRVDNVSQQPFPAALLGFQPSALEAVAPLYLGEREFNRKLDRYRAQAARR</sequence>
<evidence type="ECO:0000313" key="2">
    <source>
        <dbReference type="EMBL" id="MDC7715192.1"/>
    </source>
</evidence>
<dbReference type="InterPro" id="IPR016040">
    <property type="entry name" value="NAD(P)-bd_dom"/>
</dbReference>
<dbReference type="RefSeq" id="WP_272772989.1">
    <property type="nucleotide sequence ID" value="NZ_JAQQLE010000013.1"/>
</dbReference>
<dbReference type="PANTHER" id="PTHR12126:SF11">
    <property type="entry name" value="NADH DEHYDROGENASE [UBIQUINONE] 1 ALPHA SUBCOMPLEX SUBUNIT 9, MITOCHONDRIAL"/>
    <property type="match status" value="1"/>
</dbReference>
<evidence type="ECO:0000313" key="3">
    <source>
        <dbReference type="Proteomes" id="UP001222030"/>
    </source>
</evidence>
<comment type="caution">
    <text evidence="2">The sequence shown here is derived from an EMBL/GenBank/DDBJ whole genome shotgun (WGS) entry which is preliminary data.</text>
</comment>